<gene>
    <name evidence="3" type="ORF">WJX73_010605</name>
</gene>
<evidence type="ECO:0000256" key="2">
    <source>
        <dbReference type="SAM" id="MobiDB-lite"/>
    </source>
</evidence>
<dbReference type="EMBL" id="JALJOQ010000005">
    <property type="protein sequence ID" value="KAK9813455.1"/>
    <property type="molecule type" value="Genomic_DNA"/>
</dbReference>
<protein>
    <submittedName>
        <fullName evidence="3">Uncharacterized protein</fullName>
    </submittedName>
</protein>
<organism evidence="3 4">
    <name type="scientific">Symbiochloris irregularis</name>
    <dbReference type="NCBI Taxonomy" id="706552"/>
    <lineage>
        <taxon>Eukaryota</taxon>
        <taxon>Viridiplantae</taxon>
        <taxon>Chlorophyta</taxon>
        <taxon>core chlorophytes</taxon>
        <taxon>Trebouxiophyceae</taxon>
        <taxon>Trebouxiales</taxon>
        <taxon>Trebouxiaceae</taxon>
        <taxon>Symbiochloris</taxon>
    </lineage>
</organism>
<feature type="region of interest" description="Disordered" evidence="2">
    <location>
        <begin position="303"/>
        <end position="322"/>
    </location>
</feature>
<reference evidence="3 4" key="1">
    <citation type="journal article" date="2024" name="Nat. Commun.">
        <title>Phylogenomics reveals the evolutionary origins of lichenization in chlorophyte algae.</title>
        <authorList>
            <person name="Puginier C."/>
            <person name="Libourel C."/>
            <person name="Otte J."/>
            <person name="Skaloud P."/>
            <person name="Haon M."/>
            <person name="Grisel S."/>
            <person name="Petersen M."/>
            <person name="Berrin J.G."/>
            <person name="Delaux P.M."/>
            <person name="Dal Grande F."/>
            <person name="Keller J."/>
        </authorList>
    </citation>
    <scope>NUCLEOTIDE SEQUENCE [LARGE SCALE GENOMIC DNA]</scope>
    <source>
        <strain evidence="3 4">SAG 2036</strain>
    </source>
</reference>
<proteinExistence type="predicted"/>
<sequence>MVVVLQCVPSKDLLPYLEKARSSVHTADASVTLHEQQMWLQKIFGKIEVMRYTNAADLLQDIELLRPDCEAKDSKGSCQRKAATAQLILDTCQNAMGQINAELSAAEKEINKTKANQLPPPSCKPSSPMLIGLQRVIKIRDDRIDVLCNVNCPNPEHQGTGASRLFRKSQLSRFFKRHAGCRPEWQKYAKQASESAEAYKQRVDSSFDFGKIAAMLDPCVQVEISGCDKPDCSTQGKVVSAAIQRDSAEQGEDSSASMEPRSGASGGRKAASPTVNTCSDPSAAAAEEPLRSTHSARTTMHASTCMGADDNGGTQHASSASRQNGIGAMSAPAATAAAVPQQLPQKVLHASSSIVPWYQATNLLASGQEALEQCKASSEQQEADDQASMQASATLQAQVISLEQQRQLAAPWGAHIKLIVSCIAHQPAH</sequence>
<feature type="region of interest" description="Disordered" evidence="2">
    <location>
        <begin position="243"/>
        <end position="298"/>
    </location>
</feature>
<name>A0AAW1PYF8_9CHLO</name>
<accession>A0AAW1PYF8</accession>
<keyword evidence="4" id="KW-1185">Reference proteome</keyword>
<dbReference type="Proteomes" id="UP001465755">
    <property type="component" value="Unassembled WGS sequence"/>
</dbReference>
<feature type="coiled-coil region" evidence="1">
    <location>
        <begin position="89"/>
        <end position="116"/>
    </location>
</feature>
<feature type="compositionally biased region" description="Polar residues" evidence="2">
    <location>
        <begin position="312"/>
        <end position="322"/>
    </location>
</feature>
<evidence type="ECO:0000313" key="4">
    <source>
        <dbReference type="Proteomes" id="UP001465755"/>
    </source>
</evidence>
<evidence type="ECO:0000256" key="1">
    <source>
        <dbReference type="SAM" id="Coils"/>
    </source>
</evidence>
<comment type="caution">
    <text evidence="3">The sequence shown here is derived from an EMBL/GenBank/DDBJ whole genome shotgun (WGS) entry which is preliminary data.</text>
</comment>
<keyword evidence="1" id="KW-0175">Coiled coil</keyword>
<dbReference type="AlphaFoldDB" id="A0AAW1PYF8"/>
<evidence type="ECO:0000313" key="3">
    <source>
        <dbReference type="EMBL" id="KAK9813455.1"/>
    </source>
</evidence>